<protein>
    <submittedName>
        <fullName evidence="1">Uncharacterized protein</fullName>
    </submittedName>
</protein>
<dbReference type="EMBL" id="JAOWLA010000001">
    <property type="protein sequence ID" value="MCV2863322.1"/>
    <property type="molecule type" value="Genomic_DNA"/>
</dbReference>
<organism evidence="1 2">
    <name type="scientific">Albidovulum sediminicola</name>
    <dbReference type="NCBI Taxonomy" id="2984331"/>
    <lineage>
        <taxon>Bacteria</taxon>
        <taxon>Pseudomonadati</taxon>
        <taxon>Pseudomonadota</taxon>
        <taxon>Alphaproteobacteria</taxon>
        <taxon>Rhodobacterales</taxon>
        <taxon>Paracoccaceae</taxon>
        <taxon>Albidovulum</taxon>
    </lineage>
</organism>
<keyword evidence="2" id="KW-1185">Reference proteome</keyword>
<reference evidence="1 2" key="1">
    <citation type="submission" date="2022-10" db="EMBL/GenBank/DDBJ databases">
        <title>Defluviimonas sp. nov., isolated from ocean surface water.</title>
        <authorList>
            <person name="He W."/>
            <person name="Wang L."/>
            <person name="Zhang D.-F."/>
        </authorList>
    </citation>
    <scope>NUCLEOTIDE SEQUENCE [LARGE SCALE GENOMIC DNA]</scope>
    <source>
        <strain evidence="1 2">WL0075</strain>
    </source>
</reference>
<accession>A0ABT2YWR7</accession>
<dbReference type="Proteomes" id="UP001652503">
    <property type="component" value="Unassembled WGS sequence"/>
</dbReference>
<dbReference type="RefSeq" id="WP_263719732.1">
    <property type="nucleotide sequence ID" value="NZ_JAOWLA010000001.1"/>
</dbReference>
<name>A0ABT2YWR7_9RHOB</name>
<comment type="caution">
    <text evidence="1">The sequence shown here is derived from an EMBL/GenBank/DDBJ whole genome shotgun (WGS) entry which is preliminary data.</text>
</comment>
<gene>
    <name evidence="1" type="ORF">OE647_01055</name>
</gene>
<evidence type="ECO:0000313" key="2">
    <source>
        <dbReference type="Proteomes" id="UP001652503"/>
    </source>
</evidence>
<evidence type="ECO:0000313" key="1">
    <source>
        <dbReference type="EMBL" id="MCV2863322.1"/>
    </source>
</evidence>
<proteinExistence type="predicted"/>
<sequence length="63" mass="7334">MSRHITDRRTPSEGGRLKKFTEVERVSGDDRHPATRALHERAGTRDDAVRMREYLRIERGETA</sequence>